<evidence type="ECO:0000256" key="2">
    <source>
        <dbReference type="ARBA" id="ARBA00008661"/>
    </source>
</evidence>
<accession>A0AA88HU47</accession>
<gene>
    <name evidence="12" type="ORF">QYM36_009692</name>
</gene>
<keyword evidence="8 11" id="KW-0333">Golgi apparatus</keyword>
<evidence type="ECO:0000256" key="9">
    <source>
        <dbReference type="ARBA" id="ARBA00023136"/>
    </source>
</evidence>
<keyword evidence="10" id="KW-0325">Glycoprotein</keyword>
<comment type="subcellular location">
    <subcellularLocation>
        <location evidence="1 11">Golgi apparatus membrane</location>
        <topology evidence="1 11">Single-pass type II membrane protein</topology>
    </subcellularLocation>
</comment>
<dbReference type="FunFam" id="3.90.550.50:FF:000001">
    <property type="entry name" value="Hexosyltransferase"/>
    <property type="match status" value="1"/>
</dbReference>
<proteinExistence type="inferred from homology"/>
<dbReference type="EMBL" id="JAVRJZ010000014">
    <property type="protein sequence ID" value="KAK2713889.1"/>
    <property type="molecule type" value="Genomic_DNA"/>
</dbReference>
<dbReference type="EC" id="2.4.1.-" evidence="11"/>
<evidence type="ECO:0000256" key="6">
    <source>
        <dbReference type="ARBA" id="ARBA00022968"/>
    </source>
</evidence>
<keyword evidence="7 11" id="KW-1133">Transmembrane helix</keyword>
<evidence type="ECO:0000256" key="3">
    <source>
        <dbReference type="ARBA" id="ARBA00022676"/>
    </source>
</evidence>
<comment type="similarity">
    <text evidence="2 11">Belongs to the glycosyltransferase 31 family.</text>
</comment>
<sequence length="368" mass="43215">MVDPHLRWTHKFFWLFSSSNFGSQRSNSKSLLKCHYRSNDKIMVYKAKKIGIILVFIILMCVSVDQLGLITKLREVPFSKYLEKMDLSVYKTVESLIRNEKTDLLPCCSLHLNYTKTPCVLNQKPELVIIVKSAVENLARRNAIRDTWGRDSSLDLIVRTVFVLGNKSDNNQSQSDARRENIEHGDIIFGDFEDTYFNCTLKTLVGVRWATEQCDDAPFYFFVDDDVLVLLKNLKEVMSAHKDAKNLYLGYVFNSWPIRQKFSKWYISVDEYPYDRWPPYATAGFYLLNLRTLKTFYYASNYVQLHRFDDIYLSFLALHTFIAPVHCDGMHFRRKSYYFSDEYKNVVASHGFGNPYEMRSFWKVLVDS</sequence>
<evidence type="ECO:0000256" key="5">
    <source>
        <dbReference type="ARBA" id="ARBA00022692"/>
    </source>
</evidence>
<organism evidence="12 13">
    <name type="scientific">Artemia franciscana</name>
    <name type="common">Brine shrimp</name>
    <name type="synonym">Artemia sanfranciscana</name>
    <dbReference type="NCBI Taxonomy" id="6661"/>
    <lineage>
        <taxon>Eukaryota</taxon>
        <taxon>Metazoa</taxon>
        <taxon>Ecdysozoa</taxon>
        <taxon>Arthropoda</taxon>
        <taxon>Crustacea</taxon>
        <taxon>Branchiopoda</taxon>
        <taxon>Anostraca</taxon>
        <taxon>Artemiidae</taxon>
        <taxon>Artemia</taxon>
    </lineage>
</organism>
<dbReference type="AlphaFoldDB" id="A0AA88HU47"/>
<keyword evidence="13" id="KW-1185">Reference proteome</keyword>
<evidence type="ECO:0000256" key="8">
    <source>
        <dbReference type="ARBA" id="ARBA00023034"/>
    </source>
</evidence>
<dbReference type="EMBL" id="JAVRJZ010000014">
    <property type="protein sequence ID" value="KAK2713891.1"/>
    <property type="molecule type" value="Genomic_DNA"/>
</dbReference>
<dbReference type="Pfam" id="PF01762">
    <property type="entry name" value="Galactosyl_T"/>
    <property type="match status" value="1"/>
</dbReference>
<evidence type="ECO:0000256" key="1">
    <source>
        <dbReference type="ARBA" id="ARBA00004323"/>
    </source>
</evidence>
<dbReference type="GO" id="GO:0016758">
    <property type="term" value="F:hexosyltransferase activity"/>
    <property type="evidence" value="ECO:0007669"/>
    <property type="project" value="InterPro"/>
</dbReference>
<dbReference type="GO" id="GO:0006493">
    <property type="term" value="P:protein O-linked glycosylation"/>
    <property type="evidence" value="ECO:0007669"/>
    <property type="project" value="TreeGrafter"/>
</dbReference>
<keyword evidence="4" id="KW-0808">Transferase</keyword>
<dbReference type="GO" id="GO:0008194">
    <property type="term" value="F:UDP-glycosyltransferase activity"/>
    <property type="evidence" value="ECO:0007669"/>
    <property type="project" value="TreeGrafter"/>
</dbReference>
<evidence type="ECO:0000313" key="13">
    <source>
        <dbReference type="Proteomes" id="UP001187531"/>
    </source>
</evidence>
<evidence type="ECO:0000256" key="11">
    <source>
        <dbReference type="RuleBase" id="RU363063"/>
    </source>
</evidence>
<keyword evidence="5 11" id="KW-0812">Transmembrane</keyword>
<evidence type="ECO:0000256" key="4">
    <source>
        <dbReference type="ARBA" id="ARBA00022679"/>
    </source>
</evidence>
<dbReference type="InterPro" id="IPR002659">
    <property type="entry name" value="Glyco_trans_31"/>
</dbReference>
<name>A0AA88HU47_ARTSF</name>
<evidence type="ECO:0000313" key="12">
    <source>
        <dbReference type="EMBL" id="KAK2713889.1"/>
    </source>
</evidence>
<dbReference type="GO" id="GO:0000139">
    <property type="term" value="C:Golgi membrane"/>
    <property type="evidence" value="ECO:0007669"/>
    <property type="project" value="UniProtKB-SubCell"/>
</dbReference>
<evidence type="ECO:0000256" key="10">
    <source>
        <dbReference type="ARBA" id="ARBA00023180"/>
    </source>
</evidence>
<dbReference type="Proteomes" id="UP001187531">
    <property type="component" value="Unassembled WGS sequence"/>
</dbReference>
<keyword evidence="6 11" id="KW-0735">Signal-anchor</keyword>
<keyword evidence="3 11" id="KW-0328">Glycosyltransferase</keyword>
<dbReference type="PANTHER" id="PTHR11214:SF349">
    <property type="entry name" value="BETA-1,3-GALACTOSYLTRANSFERASE BRN"/>
    <property type="match status" value="1"/>
</dbReference>
<protein>
    <recommendedName>
        <fullName evidence="11">Hexosyltransferase</fullName>
        <ecNumber evidence="11">2.4.1.-</ecNumber>
    </recommendedName>
</protein>
<comment type="caution">
    <text evidence="12">The sequence shown here is derived from an EMBL/GenBank/DDBJ whole genome shotgun (WGS) entry which is preliminary data.</text>
</comment>
<feature type="transmembrane region" description="Helical" evidence="11">
    <location>
        <begin position="50"/>
        <end position="70"/>
    </location>
</feature>
<keyword evidence="9 11" id="KW-0472">Membrane</keyword>
<dbReference type="Gene3D" id="3.90.550.50">
    <property type="match status" value="1"/>
</dbReference>
<reference evidence="12" key="1">
    <citation type="submission" date="2023-07" db="EMBL/GenBank/DDBJ databases">
        <title>Chromosome-level genome assembly of Artemia franciscana.</title>
        <authorList>
            <person name="Jo E."/>
        </authorList>
    </citation>
    <scope>NUCLEOTIDE SEQUENCE</scope>
    <source>
        <tissue evidence="12">Whole body</tissue>
    </source>
</reference>
<evidence type="ECO:0000256" key="7">
    <source>
        <dbReference type="ARBA" id="ARBA00022989"/>
    </source>
</evidence>
<dbReference type="PANTHER" id="PTHR11214">
    <property type="entry name" value="BETA-1,3-N-ACETYLGLUCOSAMINYLTRANSFERASE"/>
    <property type="match status" value="1"/>
</dbReference>